<dbReference type="GO" id="GO:0016887">
    <property type="term" value="F:ATP hydrolysis activity"/>
    <property type="evidence" value="ECO:0007669"/>
    <property type="project" value="InterPro"/>
</dbReference>
<sequence length="405" mass="47245">MIKWYKFKNFYSFRDETFVDFVTKKNSSDSHYDVSIDGERISRVISIFGGNGAGKSNLLKPLAFLRWFFIHSFQSMEKDEKLPFYPHKVCENDVTEIEICFIESITEHKHEYKYLLKMNRERVLLEELKIKSSRLFSKIFSREYNEDENKYEIKTNRSNAFSLNNQELDSIPKNSSAISYLLRKENTLGIFISYLFHAFESNIGFHGKNDFGFEDVIEATETYLEDNELFNTMKSLLIRMDLGIDDIEIEDEEYIDKRTGEVEVIKTPYGIHKCDDTYFKLPMYMESSGTKACYYYLQTVLLALAHGGVAIVDEFDSELHPMMVSEIMQLFMSSSMNKKNAQLIFTSHTPEVLKELRKHQVYLVEKVNGTSENWRLDEVQGLRSQDNLYSKYISGALGGVPDFSL</sequence>
<accession>K2JEX0</accession>
<protein>
    <submittedName>
        <fullName evidence="2">Abortive infection protein</fullName>
    </submittedName>
</protein>
<dbReference type="PANTHER" id="PTHR40396">
    <property type="entry name" value="ATPASE-LIKE PROTEIN"/>
    <property type="match status" value="1"/>
</dbReference>
<dbReference type="InterPro" id="IPR003959">
    <property type="entry name" value="ATPase_AAA_core"/>
</dbReference>
<dbReference type="RefSeq" id="WP_008486079.1">
    <property type="nucleotide sequence ID" value="NZ_AMRI01000026.1"/>
</dbReference>
<keyword evidence="3" id="KW-1185">Reference proteome</keyword>
<dbReference type="PANTHER" id="PTHR40396:SF1">
    <property type="entry name" value="ATPASE AAA-TYPE CORE DOMAIN-CONTAINING PROTEIN"/>
    <property type="match status" value="1"/>
</dbReference>
<proteinExistence type="predicted"/>
<dbReference type="AlphaFoldDB" id="K2JEX0"/>
<dbReference type="STRING" id="745411.B3C1_15884"/>
<dbReference type="OrthoDB" id="9809324at2"/>
<dbReference type="EMBL" id="AMRI01000026">
    <property type="protein sequence ID" value="EKE69144.1"/>
    <property type="molecule type" value="Genomic_DNA"/>
</dbReference>
<name>K2JEX0_9GAMM</name>
<feature type="domain" description="ATPase AAA-type core" evidence="1">
    <location>
        <begin position="46"/>
        <end position="353"/>
    </location>
</feature>
<dbReference type="SUPFAM" id="SSF52540">
    <property type="entry name" value="P-loop containing nucleoside triphosphate hydrolases"/>
    <property type="match status" value="1"/>
</dbReference>
<evidence type="ECO:0000313" key="2">
    <source>
        <dbReference type="EMBL" id="EKE69144.1"/>
    </source>
</evidence>
<comment type="caution">
    <text evidence="2">The sequence shown here is derived from an EMBL/GenBank/DDBJ whole genome shotgun (WGS) entry which is preliminary data.</text>
</comment>
<dbReference type="Proteomes" id="UP000006755">
    <property type="component" value="Unassembled WGS sequence"/>
</dbReference>
<dbReference type="InterPro" id="IPR027417">
    <property type="entry name" value="P-loop_NTPase"/>
</dbReference>
<dbReference type="Pfam" id="PF13304">
    <property type="entry name" value="AAA_21"/>
    <property type="match status" value="1"/>
</dbReference>
<dbReference type="GO" id="GO:0005524">
    <property type="term" value="F:ATP binding"/>
    <property type="evidence" value="ECO:0007669"/>
    <property type="project" value="InterPro"/>
</dbReference>
<gene>
    <name evidence="2" type="ORF">B3C1_15884</name>
</gene>
<evidence type="ECO:0000259" key="1">
    <source>
        <dbReference type="Pfam" id="PF13304"/>
    </source>
</evidence>
<dbReference type="Gene3D" id="3.40.50.300">
    <property type="entry name" value="P-loop containing nucleotide triphosphate hydrolases"/>
    <property type="match status" value="1"/>
</dbReference>
<dbReference type="eggNOG" id="COG1106">
    <property type="taxonomic scope" value="Bacteria"/>
</dbReference>
<reference evidence="2 3" key="1">
    <citation type="journal article" date="2012" name="J. Bacteriol.">
        <title>Genome Sequence of Gallaecimonas xiamenensis Type Strain 3-C-1.</title>
        <authorList>
            <person name="Lai Q."/>
            <person name="Wang L."/>
            <person name="Wang W."/>
            <person name="Shao Z."/>
        </authorList>
    </citation>
    <scope>NUCLEOTIDE SEQUENCE [LARGE SCALE GENOMIC DNA]</scope>
    <source>
        <strain evidence="2 3">3-C-1</strain>
    </source>
</reference>
<evidence type="ECO:0000313" key="3">
    <source>
        <dbReference type="Proteomes" id="UP000006755"/>
    </source>
</evidence>
<organism evidence="2 3">
    <name type="scientific">Gallaecimonas xiamenensis 3-C-1</name>
    <dbReference type="NCBI Taxonomy" id="745411"/>
    <lineage>
        <taxon>Bacteria</taxon>
        <taxon>Pseudomonadati</taxon>
        <taxon>Pseudomonadota</taxon>
        <taxon>Gammaproteobacteria</taxon>
        <taxon>Enterobacterales</taxon>
        <taxon>Gallaecimonadaceae</taxon>
        <taxon>Gallaecimonas</taxon>
    </lineage>
</organism>